<sequence length="213" mass="25054">MTRKITGIICVHDLTRSVGRQCCLKVSIRAKKFESGYEFYTGMQFLTKIDSRRPAQSVEDVHIQMNDYYSLSSQTQDESDIESNHSLQEPKYKTDNDHWNLKEMFLNDTIQQPMTVIKDDSATEKFVHPNEHILDNLAMDPLKSDELPTSNKRKLYIDQHQPVPVRRKWKEVFSEFILCELERYECNDAQRLKAELTTVCLNFQPQQPPMNDY</sequence>
<dbReference type="EMBL" id="GBXI01008600">
    <property type="protein sequence ID" value="JAD05692.1"/>
    <property type="molecule type" value="Transcribed_RNA"/>
</dbReference>
<protein>
    <submittedName>
        <fullName evidence="2">Heterogeneous nuclear ribonucleoprotein A/B</fullName>
    </submittedName>
</protein>
<evidence type="ECO:0000313" key="2">
    <source>
        <dbReference type="EMBL" id="JAD05692.1"/>
    </source>
</evidence>
<evidence type="ECO:0000256" key="1">
    <source>
        <dbReference type="SAM" id="MobiDB-lite"/>
    </source>
</evidence>
<name>A0A0A1X3J0_ZEUCU</name>
<dbReference type="AlphaFoldDB" id="A0A0A1X3J0"/>
<accession>A0A0A1X3J0</accession>
<dbReference type="GO" id="GO:1990904">
    <property type="term" value="C:ribonucleoprotein complex"/>
    <property type="evidence" value="ECO:0007669"/>
    <property type="project" value="UniProtKB-KW"/>
</dbReference>
<reference evidence="2" key="2">
    <citation type="journal article" date="2015" name="Gigascience">
        <title>Reconstructing a comprehensive transcriptome assembly of a white-pupal translocated strain of the pest fruit fly Bactrocera cucurbitae.</title>
        <authorList>
            <person name="Sim S.B."/>
            <person name="Calla B."/>
            <person name="Hall B."/>
            <person name="DeRego T."/>
            <person name="Geib S.M."/>
        </authorList>
    </citation>
    <scope>NUCLEOTIDE SEQUENCE</scope>
</reference>
<gene>
    <name evidence="2" type="primary">Hnrnpab_1</name>
    <name evidence="2" type="ORF">g.18200</name>
</gene>
<reference evidence="2" key="1">
    <citation type="submission" date="2014-11" db="EMBL/GenBank/DDBJ databases">
        <authorList>
            <person name="Geib S."/>
        </authorList>
    </citation>
    <scope>NUCLEOTIDE SEQUENCE</scope>
</reference>
<proteinExistence type="predicted"/>
<organism evidence="2">
    <name type="scientific">Zeugodacus cucurbitae</name>
    <name type="common">Melon fruit fly</name>
    <name type="synonym">Bactrocera cucurbitae</name>
    <dbReference type="NCBI Taxonomy" id="28588"/>
    <lineage>
        <taxon>Eukaryota</taxon>
        <taxon>Metazoa</taxon>
        <taxon>Ecdysozoa</taxon>
        <taxon>Arthropoda</taxon>
        <taxon>Hexapoda</taxon>
        <taxon>Insecta</taxon>
        <taxon>Pterygota</taxon>
        <taxon>Neoptera</taxon>
        <taxon>Endopterygota</taxon>
        <taxon>Diptera</taxon>
        <taxon>Brachycera</taxon>
        <taxon>Muscomorpha</taxon>
        <taxon>Tephritoidea</taxon>
        <taxon>Tephritidae</taxon>
        <taxon>Zeugodacus</taxon>
        <taxon>Zeugodacus</taxon>
    </lineage>
</organism>
<feature type="region of interest" description="Disordered" evidence="1">
    <location>
        <begin position="74"/>
        <end position="93"/>
    </location>
</feature>
<keyword evidence="2" id="KW-0687">Ribonucleoprotein</keyword>